<evidence type="ECO:0000256" key="7">
    <source>
        <dbReference type="RuleBase" id="RU363032"/>
    </source>
</evidence>
<evidence type="ECO:0000256" key="4">
    <source>
        <dbReference type="ARBA" id="ARBA00022692"/>
    </source>
</evidence>
<keyword evidence="5 7" id="KW-1133">Transmembrane helix</keyword>
<feature type="transmembrane region" description="Helical" evidence="7">
    <location>
        <begin position="218"/>
        <end position="237"/>
    </location>
</feature>
<dbReference type="InterPro" id="IPR051393">
    <property type="entry name" value="ABC_transporter_permease"/>
</dbReference>
<reference evidence="9 10" key="1">
    <citation type="submission" date="2018-05" db="EMBL/GenBank/DDBJ databases">
        <authorList>
            <person name="Goeker M."/>
            <person name="Huntemann M."/>
            <person name="Clum A."/>
            <person name="Pillay M."/>
            <person name="Palaniappan K."/>
            <person name="Varghese N."/>
            <person name="Mikhailova N."/>
            <person name="Stamatis D."/>
            <person name="Reddy T."/>
            <person name="Daum C."/>
            <person name="Shapiro N."/>
            <person name="Ivanova N."/>
            <person name="Kyrpides N."/>
            <person name="Woyke T."/>
        </authorList>
    </citation>
    <scope>NUCLEOTIDE SEQUENCE [LARGE SCALE GENOMIC DNA]</scope>
    <source>
        <strain evidence="9 10">DSM 26524</strain>
    </source>
</reference>
<feature type="transmembrane region" description="Helical" evidence="7">
    <location>
        <begin position="168"/>
        <end position="185"/>
    </location>
</feature>
<dbReference type="RefSeq" id="WP_109748603.1">
    <property type="nucleotide sequence ID" value="NZ_CABJAT010000010.1"/>
</dbReference>
<dbReference type="GO" id="GO:0055085">
    <property type="term" value="P:transmembrane transport"/>
    <property type="evidence" value="ECO:0007669"/>
    <property type="project" value="InterPro"/>
</dbReference>
<keyword evidence="2 7" id="KW-0813">Transport</keyword>
<comment type="similarity">
    <text evidence="7">Belongs to the binding-protein-dependent transport system permease family.</text>
</comment>
<dbReference type="EMBL" id="QGGY01000020">
    <property type="protein sequence ID" value="PWJ72218.1"/>
    <property type="molecule type" value="Genomic_DNA"/>
</dbReference>
<gene>
    <name evidence="9" type="ORF">C7383_12024</name>
</gene>
<dbReference type="InterPro" id="IPR035906">
    <property type="entry name" value="MetI-like_sf"/>
</dbReference>
<dbReference type="PANTHER" id="PTHR30193:SF37">
    <property type="entry name" value="INNER MEMBRANE ABC TRANSPORTER PERMEASE PROTEIN YCJO"/>
    <property type="match status" value="1"/>
</dbReference>
<dbReference type="PROSITE" id="PS50928">
    <property type="entry name" value="ABC_TM1"/>
    <property type="match status" value="1"/>
</dbReference>
<evidence type="ECO:0000256" key="1">
    <source>
        <dbReference type="ARBA" id="ARBA00004651"/>
    </source>
</evidence>
<keyword evidence="6 7" id="KW-0472">Membrane</keyword>
<organism evidence="9 10">
    <name type="scientific">Murimonas intestini</name>
    <dbReference type="NCBI Taxonomy" id="1337051"/>
    <lineage>
        <taxon>Bacteria</taxon>
        <taxon>Bacillati</taxon>
        <taxon>Bacillota</taxon>
        <taxon>Clostridia</taxon>
        <taxon>Lachnospirales</taxon>
        <taxon>Lachnospiraceae</taxon>
        <taxon>Murimonas</taxon>
    </lineage>
</organism>
<dbReference type="CDD" id="cd06261">
    <property type="entry name" value="TM_PBP2"/>
    <property type="match status" value="1"/>
</dbReference>
<keyword evidence="10" id="KW-1185">Reference proteome</keyword>
<feature type="transmembrane region" description="Helical" evidence="7">
    <location>
        <begin position="107"/>
        <end position="127"/>
    </location>
</feature>
<feature type="domain" description="ABC transmembrane type-1" evidence="8">
    <location>
        <begin position="70"/>
        <end position="284"/>
    </location>
</feature>
<dbReference type="Gene3D" id="1.10.3720.10">
    <property type="entry name" value="MetI-like"/>
    <property type="match status" value="1"/>
</dbReference>
<evidence type="ECO:0000256" key="3">
    <source>
        <dbReference type="ARBA" id="ARBA00022475"/>
    </source>
</evidence>
<dbReference type="SUPFAM" id="SSF161098">
    <property type="entry name" value="MetI-like"/>
    <property type="match status" value="1"/>
</dbReference>
<dbReference type="Proteomes" id="UP000245412">
    <property type="component" value="Unassembled WGS sequence"/>
</dbReference>
<evidence type="ECO:0000259" key="8">
    <source>
        <dbReference type="PROSITE" id="PS50928"/>
    </source>
</evidence>
<dbReference type="Pfam" id="PF00528">
    <property type="entry name" value="BPD_transp_1"/>
    <property type="match status" value="1"/>
</dbReference>
<sequence length="292" mass="32033">MGKKTGRLVWSILFLVPALTLFCVFLLNPIIQAVIMSFYKWKGIAGAPMTFVGINNYISVMKSGTFWLSLRNSLFFMIGGFVVLMPLAFVLAYIVTSKIKGVRFFKTAYYIPVMLPVTAVGLMWVYILQPNWGLLNTVLKSVGLEQLAINWLGTQTVNVISVVLVNEWIFAGFNMLIFAAGLIAIPSEIYESAIIDGANKGQSLRYITIPMMKESFKIFAVLCVTGCLKTFDLMFSMTGGGPNHSSEVPATLLYNEAFSSKNFGKGNAIGVVILILGLALSIGLNKAMKSED</sequence>
<keyword evidence="3" id="KW-1003">Cell membrane</keyword>
<dbReference type="AlphaFoldDB" id="A0AB73SXZ7"/>
<dbReference type="InterPro" id="IPR000515">
    <property type="entry name" value="MetI-like"/>
</dbReference>
<evidence type="ECO:0000313" key="9">
    <source>
        <dbReference type="EMBL" id="PWJ72218.1"/>
    </source>
</evidence>
<name>A0AB73SXZ7_9FIRM</name>
<comment type="caution">
    <text evidence="9">The sequence shown here is derived from an EMBL/GenBank/DDBJ whole genome shotgun (WGS) entry which is preliminary data.</text>
</comment>
<comment type="subcellular location">
    <subcellularLocation>
        <location evidence="1 7">Cell membrane</location>
        <topology evidence="1 7">Multi-pass membrane protein</topology>
    </subcellularLocation>
</comment>
<proteinExistence type="inferred from homology"/>
<accession>A0AB73SXZ7</accession>
<dbReference type="GO" id="GO:0005886">
    <property type="term" value="C:plasma membrane"/>
    <property type="evidence" value="ECO:0007669"/>
    <property type="project" value="UniProtKB-SubCell"/>
</dbReference>
<feature type="transmembrane region" description="Helical" evidence="7">
    <location>
        <begin position="74"/>
        <end position="95"/>
    </location>
</feature>
<evidence type="ECO:0000256" key="5">
    <source>
        <dbReference type="ARBA" id="ARBA00022989"/>
    </source>
</evidence>
<keyword evidence="4 7" id="KW-0812">Transmembrane</keyword>
<feature type="transmembrane region" description="Helical" evidence="7">
    <location>
        <begin position="12"/>
        <end position="39"/>
    </location>
</feature>
<feature type="transmembrane region" description="Helical" evidence="7">
    <location>
        <begin position="268"/>
        <end position="288"/>
    </location>
</feature>
<evidence type="ECO:0000313" key="10">
    <source>
        <dbReference type="Proteomes" id="UP000245412"/>
    </source>
</evidence>
<protein>
    <submittedName>
        <fullName evidence="9">Carbohydrate ABC transporter membrane protein 1 (CUT1 family)</fullName>
    </submittedName>
</protein>
<dbReference type="PANTHER" id="PTHR30193">
    <property type="entry name" value="ABC TRANSPORTER PERMEASE PROTEIN"/>
    <property type="match status" value="1"/>
</dbReference>
<evidence type="ECO:0000256" key="2">
    <source>
        <dbReference type="ARBA" id="ARBA00022448"/>
    </source>
</evidence>
<evidence type="ECO:0000256" key="6">
    <source>
        <dbReference type="ARBA" id="ARBA00023136"/>
    </source>
</evidence>